<evidence type="ECO:0000256" key="9">
    <source>
        <dbReference type="ARBA" id="ARBA00023136"/>
    </source>
</evidence>
<comment type="function">
    <text evidence="10">Part of the Sec protein translocase complex. Interacts with the SecYEG preprotein conducting channel. SecDF uses the proton motive force (PMF) to complete protein translocation after the ATP-dependent function of SecA.</text>
</comment>
<feature type="transmembrane region" description="Helical" evidence="10">
    <location>
        <begin position="269"/>
        <end position="295"/>
    </location>
</feature>
<dbReference type="SUPFAM" id="SSF82866">
    <property type="entry name" value="Multidrug efflux transporter AcrB transmembrane domain"/>
    <property type="match status" value="1"/>
</dbReference>
<comment type="caution">
    <text evidence="10">Lacks conserved residue(s) required for the propagation of feature annotation.</text>
</comment>
<comment type="similarity">
    <text evidence="10">Belongs to the SecD/SecF family. SecF subfamily.</text>
</comment>
<dbReference type="GO" id="GO:0065002">
    <property type="term" value="P:intracellular protein transmembrane transport"/>
    <property type="evidence" value="ECO:0007669"/>
    <property type="project" value="UniProtKB-UniRule"/>
</dbReference>
<dbReference type="GO" id="GO:0043952">
    <property type="term" value="P:protein transport by the Sec complex"/>
    <property type="evidence" value="ECO:0007669"/>
    <property type="project" value="UniProtKB-UniRule"/>
</dbReference>
<keyword evidence="5 10" id="KW-0812">Transmembrane</keyword>
<dbReference type="PROSITE" id="PS50156">
    <property type="entry name" value="SSD"/>
    <property type="match status" value="1"/>
</dbReference>
<keyword evidence="7 10" id="KW-1133">Transmembrane helix</keyword>
<dbReference type="GO" id="GO:0005886">
    <property type="term" value="C:plasma membrane"/>
    <property type="evidence" value="ECO:0007669"/>
    <property type="project" value="UniProtKB-SubCell"/>
</dbReference>
<keyword evidence="8 10" id="KW-0811">Translocation</keyword>
<feature type="transmembrane region" description="Helical" evidence="10">
    <location>
        <begin position="126"/>
        <end position="145"/>
    </location>
</feature>
<evidence type="ECO:0000256" key="3">
    <source>
        <dbReference type="ARBA" id="ARBA00022475"/>
    </source>
</evidence>
<dbReference type="Pfam" id="PF02355">
    <property type="entry name" value="SecD_SecF_C"/>
    <property type="match status" value="1"/>
</dbReference>
<sequence>MMLIVIYRKVFFTLTGLLVLLSLASILFFGLKLGTDFTGGVLAEVRYSAARPTASELAQSLDAAGLSGYSMRESQNNAFTIRAGNISSEMRAKIPAAVSIGGKYPSSIERFTEIGPIIGVELRNKSLVALGLVLLCILFYIAFVFRKVSEPVSSWIYGVIALITLLHDVIVPAGFFALLGHFFGAQVDTLFVTAILTILGFSIHDTIVVFDRTRENLRINKESRRKEDFEVTAGHSLNQTFVRSVNTSVTVLISLGALFFMGPESTQDFALTLIVGIIAGTYSSIALATPLLVAYERFRAKRT</sequence>
<dbReference type="HAMAP" id="MF_01464_B">
    <property type="entry name" value="SecF_B"/>
    <property type="match status" value="1"/>
</dbReference>
<dbReference type="NCBIfam" id="TIGR00966">
    <property type="entry name" value="transloc_SecF"/>
    <property type="match status" value="1"/>
</dbReference>
<dbReference type="InterPro" id="IPR022646">
    <property type="entry name" value="SecD/SecF_CS"/>
</dbReference>
<evidence type="ECO:0000256" key="8">
    <source>
        <dbReference type="ARBA" id="ARBA00023010"/>
    </source>
</evidence>
<evidence type="ECO:0000313" key="12">
    <source>
        <dbReference type="EMBL" id="OGG59602.1"/>
    </source>
</evidence>
<dbReference type="InterPro" id="IPR022813">
    <property type="entry name" value="SecD/SecF_arch_bac"/>
</dbReference>
<dbReference type="Pfam" id="PF07549">
    <property type="entry name" value="Sec_GG"/>
    <property type="match status" value="1"/>
</dbReference>
<protein>
    <recommendedName>
        <fullName evidence="10">Protein-export membrane protein SecF</fullName>
    </recommendedName>
</protein>
<dbReference type="InterPro" id="IPR022645">
    <property type="entry name" value="SecD/SecF_bac"/>
</dbReference>
<accession>A0A1F6DF12</accession>
<evidence type="ECO:0000256" key="4">
    <source>
        <dbReference type="ARBA" id="ARBA00022519"/>
    </source>
</evidence>
<comment type="subcellular location">
    <subcellularLocation>
        <location evidence="1 10">Cell membrane</location>
        <topology evidence="1 10">Multi-pass membrane protein</topology>
    </subcellularLocation>
</comment>
<feature type="transmembrane region" description="Helical" evidence="10">
    <location>
        <begin position="157"/>
        <end position="183"/>
    </location>
</feature>
<evidence type="ECO:0000256" key="10">
    <source>
        <dbReference type="HAMAP-Rule" id="MF_01464"/>
    </source>
</evidence>
<keyword evidence="9 10" id="KW-0472">Membrane</keyword>
<feature type="transmembrane region" description="Helical" evidence="10">
    <location>
        <begin position="189"/>
        <end position="210"/>
    </location>
</feature>
<dbReference type="PRINTS" id="PR01755">
    <property type="entry name" value="SECFTRNLCASE"/>
</dbReference>
<feature type="domain" description="SSD" evidence="11">
    <location>
        <begin position="126"/>
        <end position="294"/>
    </location>
</feature>
<keyword evidence="3 10" id="KW-1003">Cell membrane</keyword>
<dbReference type="AlphaFoldDB" id="A0A1F6DF12"/>
<evidence type="ECO:0000256" key="2">
    <source>
        <dbReference type="ARBA" id="ARBA00022448"/>
    </source>
</evidence>
<evidence type="ECO:0000256" key="6">
    <source>
        <dbReference type="ARBA" id="ARBA00022927"/>
    </source>
</evidence>
<organism evidence="12 13">
    <name type="scientific">Candidatus Kaiserbacteria bacterium RIFCSPHIGHO2_01_FULL_56_24</name>
    <dbReference type="NCBI Taxonomy" id="1798487"/>
    <lineage>
        <taxon>Bacteria</taxon>
        <taxon>Candidatus Kaiseribacteriota</taxon>
    </lineage>
</organism>
<dbReference type="Proteomes" id="UP000176377">
    <property type="component" value="Unassembled WGS sequence"/>
</dbReference>
<dbReference type="GO" id="GO:0015450">
    <property type="term" value="F:protein-transporting ATPase activity"/>
    <property type="evidence" value="ECO:0007669"/>
    <property type="project" value="InterPro"/>
</dbReference>
<dbReference type="Gene3D" id="1.20.1640.10">
    <property type="entry name" value="Multidrug efflux transporter AcrB transmembrane domain"/>
    <property type="match status" value="1"/>
</dbReference>
<reference evidence="12 13" key="1">
    <citation type="journal article" date="2016" name="Nat. Commun.">
        <title>Thousands of microbial genomes shed light on interconnected biogeochemical processes in an aquifer system.</title>
        <authorList>
            <person name="Anantharaman K."/>
            <person name="Brown C.T."/>
            <person name="Hug L.A."/>
            <person name="Sharon I."/>
            <person name="Castelle C.J."/>
            <person name="Probst A.J."/>
            <person name="Thomas B.C."/>
            <person name="Singh A."/>
            <person name="Wilkins M.J."/>
            <person name="Karaoz U."/>
            <person name="Brodie E.L."/>
            <person name="Williams K.H."/>
            <person name="Hubbard S.S."/>
            <person name="Banfield J.F."/>
        </authorList>
    </citation>
    <scope>NUCLEOTIDE SEQUENCE [LARGE SCALE GENOMIC DNA]</scope>
</reference>
<dbReference type="InterPro" id="IPR005665">
    <property type="entry name" value="SecF_bac"/>
</dbReference>
<dbReference type="PANTHER" id="PTHR30081">
    <property type="entry name" value="PROTEIN-EXPORT MEMBRANE PROTEIN SEC"/>
    <property type="match status" value="1"/>
</dbReference>
<keyword evidence="4" id="KW-0997">Cell inner membrane</keyword>
<gene>
    <name evidence="10" type="primary">secF</name>
    <name evidence="12" type="ORF">A2765_03285</name>
</gene>
<dbReference type="InterPro" id="IPR000731">
    <property type="entry name" value="SSD"/>
</dbReference>
<evidence type="ECO:0000256" key="5">
    <source>
        <dbReference type="ARBA" id="ARBA00022692"/>
    </source>
</evidence>
<evidence type="ECO:0000256" key="1">
    <source>
        <dbReference type="ARBA" id="ARBA00004651"/>
    </source>
</evidence>
<dbReference type="InterPro" id="IPR048634">
    <property type="entry name" value="SecD_SecF_C"/>
</dbReference>
<keyword evidence="2 10" id="KW-0813">Transport</keyword>
<name>A0A1F6DF12_9BACT</name>
<evidence type="ECO:0000259" key="11">
    <source>
        <dbReference type="PROSITE" id="PS50156"/>
    </source>
</evidence>
<dbReference type="PANTHER" id="PTHR30081:SF8">
    <property type="entry name" value="PROTEIN TRANSLOCASE SUBUNIT SECF"/>
    <property type="match status" value="1"/>
</dbReference>
<comment type="caution">
    <text evidence="12">The sequence shown here is derived from an EMBL/GenBank/DDBJ whole genome shotgun (WGS) entry which is preliminary data.</text>
</comment>
<keyword evidence="6 10" id="KW-0653">Protein transport</keyword>
<dbReference type="EMBL" id="MFLA01000017">
    <property type="protein sequence ID" value="OGG59602.1"/>
    <property type="molecule type" value="Genomic_DNA"/>
</dbReference>
<feature type="transmembrane region" description="Helical" evidence="10">
    <location>
        <begin position="245"/>
        <end position="263"/>
    </location>
</feature>
<evidence type="ECO:0000313" key="13">
    <source>
        <dbReference type="Proteomes" id="UP000176377"/>
    </source>
</evidence>
<proteinExistence type="inferred from homology"/>
<evidence type="ECO:0000256" key="7">
    <source>
        <dbReference type="ARBA" id="ARBA00022989"/>
    </source>
</evidence>
<comment type="subunit">
    <text evidence="10">Forms a complex with SecD. Part of the essential Sec protein translocation apparatus which comprises SecA, SecYEG and auxiliary proteins SecDF. Other proteins may also be involved.</text>
</comment>
<dbReference type="GO" id="GO:0006605">
    <property type="term" value="P:protein targeting"/>
    <property type="evidence" value="ECO:0007669"/>
    <property type="project" value="UniProtKB-UniRule"/>
</dbReference>